<dbReference type="Gramene" id="PNT69533">
    <property type="protein sequence ID" value="PNT69533"/>
    <property type="gene ID" value="BRADI_3g57167v3"/>
</dbReference>
<dbReference type="EMBL" id="CM000882">
    <property type="protein sequence ID" value="PNT69533.1"/>
    <property type="molecule type" value="Genomic_DNA"/>
</dbReference>
<reference evidence="3" key="3">
    <citation type="submission" date="2018-08" db="UniProtKB">
        <authorList>
            <consortium name="EnsemblPlants"/>
        </authorList>
    </citation>
    <scope>IDENTIFICATION</scope>
    <source>
        <strain evidence="3">cv. Bd21</strain>
    </source>
</reference>
<evidence type="ECO:0000256" key="1">
    <source>
        <dbReference type="SAM" id="MobiDB-lite"/>
    </source>
</evidence>
<evidence type="ECO:0000313" key="3">
    <source>
        <dbReference type="EnsemblPlants" id="PNT69533"/>
    </source>
</evidence>
<keyword evidence="4" id="KW-1185">Reference proteome</keyword>
<protein>
    <submittedName>
        <fullName evidence="2 3">Uncharacterized protein</fullName>
    </submittedName>
</protein>
<gene>
    <name evidence="2" type="ORF">BRADI_3g57167v3</name>
</gene>
<evidence type="ECO:0000313" key="2">
    <source>
        <dbReference type="EMBL" id="PNT69533.1"/>
    </source>
</evidence>
<sequence length="78" mass="8442">MAFSIARAAASASARRSTTGLAGGAHLPELPHLNSAPSRRSVLVGAGSTWPPLRPRHGRASWQCINMTLEWCEHLRVR</sequence>
<dbReference type="Proteomes" id="UP000008810">
    <property type="component" value="Chromosome 3"/>
</dbReference>
<reference evidence="2" key="2">
    <citation type="submission" date="2017-06" db="EMBL/GenBank/DDBJ databases">
        <title>WGS assembly of Brachypodium distachyon.</title>
        <authorList>
            <consortium name="The International Brachypodium Initiative"/>
            <person name="Lucas S."/>
            <person name="Harmon-Smith M."/>
            <person name="Lail K."/>
            <person name="Tice H."/>
            <person name="Grimwood J."/>
            <person name="Bruce D."/>
            <person name="Barry K."/>
            <person name="Shu S."/>
            <person name="Lindquist E."/>
            <person name="Wang M."/>
            <person name="Pitluck S."/>
            <person name="Vogel J.P."/>
            <person name="Garvin D.F."/>
            <person name="Mockler T.C."/>
            <person name="Schmutz J."/>
            <person name="Rokhsar D."/>
            <person name="Bevan M.W."/>
        </authorList>
    </citation>
    <scope>NUCLEOTIDE SEQUENCE</scope>
    <source>
        <strain evidence="2">Bd21</strain>
    </source>
</reference>
<name>A0A2K2D5H6_BRADI</name>
<proteinExistence type="predicted"/>
<organism evidence="2">
    <name type="scientific">Brachypodium distachyon</name>
    <name type="common">Purple false brome</name>
    <name type="synonym">Trachynia distachya</name>
    <dbReference type="NCBI Taxonomy" id="15368"/>
    <lineage>
        <taxon>Eukaryota</taxon>
        <taxon>Viridiplantae</taxon>
        <taxon>Streptophyta</taxon>
        <taxon>Embryophyta</taxon>
        <taxon>Tracheophyta</taxon>
        <taxon>Spermatophyta</taxon>
        <taxon>Magnoliopsida</taxon>
        <taxon>Liliopsida</taxon>
        <taxon>Poales</taxon>
        <taxon>Poaceae</taxon>
        <taxon>BOP clade</taxon>
        <taxon>Pooideae</taxon>
        <taxon>Stipodae</taxon>
        <taxon>Brachypodieae</taxon>
        <taxon>Brachypodium</taxon>
    </lineage>
</organism>
<dbReference type="InParanoid" id="A0A2K2D5H6"/>
<evidence type="ECO:0000313" key="4">
    <source>
        <dbReference type="Proteomes" id="UP000008810"/>
    </source>
</evidence>
<feature type="region of interest" description="Disordered" evidence="1">
    <location>
        <begin position="1"/>
        <end position="35"/>
    </location>
</feature>
<feature type="compositionally biased region" description="Low complexity" evidence="1">
    <location>
        <begin position="1"/>
        <end position="17"/>
    </location>
</feature>
<dbReference type="AlphaFoldDB" id="A0A2K2D5H6"/>
<accession>A0A2K2D5H6</accession>
<dbReference type="EnsemblPlants" id="PNT69533">
    <property type="protein sequence ID" value="PNT69533"/>
    <property type="gene ID" value="BRADI_3g57167v3"/>
</dbReference>
<reference evidence="2 3" key="1">
    <citation type="journal article" date="2010" name="Nature">
        <title>Genome sequencing and analysis of the model grass Brachypodium distachyon.</title>
        <authorList>
            <consortium name="International Brachypodium Initiative"/>
        </authorList>
    </citation>
    <scope>NUCLEOTIDE SEQUENCE [LARGE SCALE GENOMIC DNA]</scope>
    <source>
        <strain evidence="2 3">Bd21</strain>
    </source>
</reference>